<accession>A0A8M8USP2</accession>
<reference evidence="2 3" key="1">
    <citation type="submission" date="2025-04" db="UniProtKB">
        <authorList>
            <consortium name="RefSeq"/>
        </authorList>
    </citation>
    <scope>IDENTIFICATION</scope>
</reference>
<proteinExistence type="predicted"/>
<dbReference type="GO" id="GO:0005634">
    <property type="term" value="C:nucleus"/>
    <property type="evidence" value="ECO:0007669"/>
    <property type="project" value="TreeGrafter"/>
</dbReference>
<keyword evidence="1" id="KW-1185">Reference proteome</keyword>
<dbReference type="PANTHER" id="PTHR21677:SF4">
    <property type="entry name" value="TSL-KINASE INTERACTING-LIKE PROTEIN"/>
    <property type="match status" value="1"/>
</dbReference>
<dbReference type="RefSeq" id="XP_020546874.1">
    <property type="nucleotide sequence ID" value="XM_020691215.1"/>
</dbReference>
<dbReference type="PANTHER" id="PTHR21677">
    <property type="entry name" value="CRAMPED PROTEIN"/>
    <property type="match status" value="1"/>
</dbReference>
<evidence type="ECO:0000313" key="5">
    <source>
        <dbReference type="RefSeq" id="XP_020546877.1"/>
    </source>
</evidence>
<evidence type="ECO:0000313" key="2">
    <source>
        <dbReference type="RefSeq" id="XP_020546874.1"/>
    </source>
</evidence>
<evidence type="ECO:0000313" key="1">
    <source>
        <dbReference type="Proteomes" id="UP000504604"/>
    </source>
</evidence>
<dbReference type="GO" id="GO:0007389">
    <property type="term" value="P:pattern specification process"/>
    <property type="evidence" value="ECO:0007669"/>
    <property type="project" value="TreeGrafter"/>
</dbReference>
<protein>
    <submittedName>
        <fullName evidence="2 3">Uncharacterized protein LOC105179032 isoform X1</fullName>
    </submittedName>
</protein>
<organism evidence="1 4">
    <name type="scientific">Sesamum indicum</name>
    <name type="common">Oriental sesame</name>
    <name type="synonym">Sesamum orientale</name>
    <dbReference type="NCBI Taxonomy" id="4182"/>
    <lineage>
        <taxon>Eukaryota</taxon>
        <taxon>Viridiplantae</taxon>
        <taxon>Streptophyta</taxon>
        <taxon>Embryophyta</taxon>
        <taxon>Tracheophyta</taxon>
        <taxon>Spermatophyta</taxon>
        <taxon>Magnoliopsida</taxon>
        <taxon>eudicotyledons</taxon>
        <taxon>Gunneridae</taxon>
        <taxon>Pentapetalae</taxon>
        <taxon>asterids</taxon>
        <taxon>lamiids</taxon>
        <taxon>Lamiales</taxon>
        <taxon>Pedaliaceae</taxon>
        <taxon>Sesamum</taxon>
    </lineage>
</organism>
<dbReference type="GeneID" id="105179032"/>
<dbReference type="RefSeq" id="XP_020546876.1">
    <property type="nucleotide sequence ID" value="XM_020691217.1"/>
</dbReference>
<dbReference type="RefSeq" id="XP_020546875.1">
    <property type="nucleotide sequence ID" value="XM_020691216.1"/>
</dbReference>
<gene>
    <name evidence="2 3 4 5" type="primary">LOC105179032</name>
</gene>
<dbReference type="OrthoDB" id="745018at2759"/>
<evidence type="ECO:0000313" key="3">
    <source>
        <dbReference type="RefSeq" id="XP_020546875.1"/>
    </source>
</evidence>
<dbReference type="InterPro" id="IPR055315">
    <property type="entry name" value="Cramped-like"/>
</dbReference>
<dbReference type="Proteomes" id="UP000504604">
    <property type="component" value="Unplaced"/>
</dbReference>
<dbReference type="GO" id="GO:0003682">
    <property type="term" value="F:chromatin binding"/>
    <property type="evidence" value="ECO:0007669"/>
    <property type="project" value="InterPro"/>
</dbReference>
<evidence type="ECO:0000313" key="4">
    <source>
        <dbReference type="RefSeq" id="XP_020546876.1"/>
    </source>
</evidence>
<dbReference type="RefSeq" id="XP_020546877.1">
    <property type="nucleotide sequence ID" value="XM_020691218.1"/>
</dbReference>
<name>A0A8M8USP2_SESIN</name>
<dbReference type="AlphaFoldDB" id="A0A8M8USP2"/>
<sequence>MKSYRQQKRKITEITRKQDELMGVSVKKSATGPAWGHPKTTESITKPHLEPRIQLQVPSAKIKLQLFPINEQTRLGLEKDGYNPFLELTLSARKRISSVARHLNTKWGSSSVAIGQLVLFPYNIKLEQVASCRRWTSNDNAITAWEVYVDVGRPSFFRLRYAWYSNLQHEIFHIPPKASLLEAHTDSEGRRRGCSTVLEISSYQKGKLDVSCETIQQLTNVNEALTSDVNELKPLDGSYDLPDDAMMRTDVDPIYSTVPWDDNLTNLSIGGLLSEISLQGKINKSDPNSVNKSSMQPFGQISDISGGGLLSEASLLRKMSNPSMKPESETSLQPIFLESSDISIGGLLSEASLLSNKNKLAARIVDGGCVQTQSPWDDNLTTLSIGGLLSEVSLQGKAGYSPELNESKSSLQLNAHLLDSYDSLISAQLNANSQIPKPSCNESNLSILDAEETCHAFPIQKLQPKRGVTSSNGIASSTGCRNGTSSKQFQFPKVAKMNNETVLTKNSSCQEMKLNPLRCTRGAFDENSSLWPVKHQED</sequence>